<dbReference type="Proteomes" id="UP000050794">
    <property type="component" value="Unassembled WGS sequence"/>
</dbReference>
<feature type="compositionally biased region" description="Basic and acidic residues" evidence="1">
    <location>
        <begin position="118"/>
        <end position="127"/>
    </location>
</feature>
<feature type="compositionally biased region" description="Polar residues" evidence="1">
    <location>
        <begin position="310"/>
        <end position="332"/>
    </location>
</feature>
<reference evidence="5" key="1">
    <citation type="submission" date="2016-06" db="UniProtKB">
        <authorList>
            <consortium name="WormBaseParasite"/>
        </authorList>
    </citation>
    <scope>IDENTIFICATION</scope>
</reference>
<dbReference type="PANTHER" id="PTHR31967">
    <property type="entry name" value="GROUNDHOG (HEDGEHOG-LIKE FAMILY)-RELATED"/>
    <property type="match status" value="1"/>
</dbReference>
<dbReference type="Pfam" id="PF04155">
    <property type="entry name" value="Ground-like"/>
    <property type="match status" value="1"/>
</dbReference>
<feature type="region of interest" description="Disordered" evidence="1">
    <location>
        <begin position="306"/>
        <end position="386"/>
    </location>
</feature>
<protein>
    <submittedName>
        <fullName evidence="5">Ground-like domain-containing protein</fullName>
    </submittedName>
</protein>
<evidence type="ECO:0000313" key="4">
    <source>
        <dbReference type="Proteomes" id="UP000050794"/>
    </source>
</evidence>
<evidence type="ECO:0000256" key="1">
    <source>
        <dbReference type="SAM" id="MobiDB-lite"/>
    </source>
</evidence>
<sequence length="976" mass="109078">MVTTIVERTNKANRTYCAQTAITISLLYGTTECSCPKQPPMQSLFELRVWLGSIAILFTSRLISASSMNGSHSIKNDAAILLTNSVQGGAVIHFNNAGSDRMLRILPLSKYRSNARTTSKESTNERKKERRRTAGMSPFAGDILRTTVKPAYSMRALLTPEAIPKAKAKALLRVPNSATDKDFAHQRIRNRVRSLKQFHRGYAKPLPESAYEAQLLKRIEQDELHFLGNKRKQLFLSSPSFIADDPRRYAVVNGKFYERHIKESPRAFAAQLRSVAKRTNKGNPQRSASNVILKRNKLIVGIKHKETESEWQQQETFNETPQSSGDSSAPSQTEEELNVAEEHTVPPFQQTIVPASTVVEPNWDDNNEDNHDKHESGTNEETEEELVSEAPFPFSHCYMNINGFMCCNRSLELQMRRTYRRLRHSTPSYTSCNIQKLANLIQRDVERKFSTQFEAIVALDDFVVHSHFVSDLTCKIEIDGRYIAVYASHNSSVDEERRRDRSEKAPNPEVVTEFAHNVRDRYLYNKTDTASLDVDEEQNNEDQLDGKPLVVNVDQPIPGYNNTDNMFIRSHAMRQSIDEKTPRGSQFSEDQSVTQKLLYRNLPSIANDKTTENVWIQSIRLTQSTEPTPTSAQAMKNSLASPVTLSEDYPSMNNRDVPNVLMAVFNESETTSNRWSTPKQEMITARETATEKTIKHEVKVQNSSRSVDEAIGLLRALILRKLFSSPAFGNISSESATLAVPLELSTPTMNDDRFQTRVLSTQTQQTNFEGPLQPIFMNSPQTNLANQMSGLYSNKDVMPMFRPVHLQDKSEARSAVMPIQANEAAFSNELQSPDSLFVSESSSAPKLYSWLPGPADQTAATETTGDRIQLESSTAGSTATAMIIREDEGVSANSMSDGASENAFLTDQPVLETERTGTTLPDPVDIAGWEHYAENHVLMPVGPVENSGNGSDALDVAEAEPFNNALDITAPEFLGG</sequence>
<accession>A0A183UP37</accession>
<feature type="domain" description="Ground-like" evidence="2">
    <location>
        <begin position="403"/>
        <end position="486"/>
    </location>
</feature>
<keyword evidence="4" id="KW-1185">Reference proteome</keyword>
<dbReference type="EMBL" id="UYWY01020440">
    <property type="protein sequence ID" value="VDM41578.1"/>
    <property type="molecule type" value="Genomic_DNA"/>
</dbReference>
<proteinExistence type="predicted"/>
<evidence type="ECO:0000313" key="3">
    <source>
        <dbReference type="EMBL" id="VDM41578.1"/>
    </source>
</evidence>
<dbReference type="WBParaSite" id="TCNE_0001025701-mRNA-1">
    <property type="protein sequence ID" value="TCNE_0001025701-mRNA-1"/>
    <property type="gene ID" value="TCNE_0001025701"/>
</dbReference>
<feature type="region of interest" description="Disordered" evidence="1">
    <location>
        <begin position="114"/>
        <end position="134"/>
    </location>
</feature>
<dbReference type="AlphaFoldDB" id="A0A183UP37"/>
<name>A0A183UP37_TOXCA</name>
<gene>
    <name evidence="3" type="ORF">TCNE_LOCUS10257</name>
</gene>
<evidence type="ECO:0000313" key="5">
    <source>
        <dbReference type="WBParaSite" id="TCNE_0001025701-mRNA-1"/>
    </source>
</evidence>
<reference evidence="3 4" key="2">
    <citation type="submission" date="2018-11" db="EMBL/GenBank/DDBJ databases">
        <authorList>
            <consortium name="Pathogen Informatics"/>
        </authorList>
    </citation>
    <scope>NUCLEOTIDE SEQUENCE [LARGE SCALE GENOMIC DNA]</scope>
</reference>
<feature type="compositionally biased region" description="Basic and acidic residues" evidence="1">
    <location>
        <begin position="368"/>
        <end position="377"/>
    </location>
</feature>
<evidence type="ECO:0000259" key="2">
    <source>
        <dbReference type="Pfam" id="PF04155"/>
    </source>
</evidence>
<dbReference type="PANTHER" id="PTHR31967:SF20">
    <property type="entry name" value="GROUND-LIKE DOMAIN-CONTAINING PROTEIN"/>
    <property type="match status" value="1"/>
</dbReference>
<organism evidence="4 5">
    <name type="scientific">Toxocara canis</name>
    <name type="common">Canine roundworm</name>
    <dbReference type="NCBI Taxonomy" id="6265"/>
    <lineage>
        <taxon>Eukaryota</taxon>
        <taxon>Metazoa</taxon>
        <taxon>Ecdysozoa</taxon>
        <taxon>Nematoda</taxon>
        <taxon>Chromadorea</taxon>
        <taxon>Rhabditida</taxon>
        <taxon>Spirurina</taxon>
        <taxon>Ascaridomorpha</taxon>
        <taxon>Ascaridoidea</taxon>
        <taxon>Toxocaridae</taxon>
        <taxon>Toxocara</taxon>
    </lineage>
</organism>
<dbReference type="InterPro" id="IPR007284">
    <property type="entry name" value="Ground-like_dom"/>
</dbReference>